<gene>
    <name evidence="1" type="ORF">DT99_23440</name>
</gene>
<organism evidence="1">
    <name type="scientific">Burkholderia cenocepacia</name>
    <dbReference type="NCBI Taxonomy" id="95486"/>
    <lineage>
        <taxon>Bacteria</taxon>
        <taxon>Pseudomonadati</taxon>
        <taxon>Pseudomonadota</taxon>
        <taxon>Betaproteobacteria</taxon>
        <taxon>Burkholderiales</taxon>
        <taxon>Burkholderiaceae</taxon>
        <taxon>Burkholderia</taxon>
        <taxon>Burkholderia cepacia complex</taxon>
    </lineage>
</organism>
<dbReference type="OrthoDB" id="9024406at2"/>
<name>A0A071M851_9BURK</name>
<accession>A0A071M851</accession>
<protein>
    <recommendedName>
        <fullName evidence="2">MarR family transcriptional regulator</fullName>
    </recommendedName>
</protein>
<sequence>MLSPHEFSMLLRIARAPDSVDQSNPAFAVLVEKRLVDDTQARMSAVAARPALTPIGQMLLARFDEAA</sequence>
<comment type="caution">
    <text evidence="1">The sequence shown here is derived from an EMBL/GenBank/DDBJ whole genome shotgun (WGS) entry which is preliminary data.</text>
</comment>
<reference evidence="1" key="1">
    <citation type="submission" date="2014-04" db="EMBL/GenBank/DDBJ databases">
        <title>In planta biocontrol of soil-borne Fusarium wilt of banana through a plant endophytic bacterium, Burkholderia cenocepacia 869T2.</title>
        <authorList>
            <person name="Ho Y.-N."/>
            <person name="Chiang H.-M."/>
            <person name="Chao C.-P."/>
            <person name="Su C.-C."/>
            <person name="Hsu H.-F."/>
            <person name="Guo C.-T."/>
            <person name="Hsieh J.-L."/>
            <person name="Huang C.-C."/>
        </authorList>
    </citation>
    <scope>NUCLEOTIDE SEQUENCE [LARGE SCALE GENOMIC DNA]</scope>
    <source>
        <strain evidence="1">869T2</strain>
    </source>
</reference>
<dbReference type="EMBL" id="JJOA01000021">
    <property type="protein sequence ID" value="KEA57084.1"/>
    <property type="molecule type" value="Genomic_DNA"/>
</dbReference>
<dbReference type="AlphaFoldDB" id="A0A071M851"/>
<proteinExistence type="predicted"/>
<evidence type="ECO:0008006" key="2">
    <source>
        <dbReference type="Google" id="ProtNLM"/>
    </source>
</evidence>
<evidence type="ECO:0000313" key="1">
    <source>
        <dbReference type="EMBL" id="KEA57084.1"/>
    </source>
</evidence>